<dbReference type="InterPro" id="IPR041700">
    <property type="entry name" value="OMP_b-brl_3"/>
</dbReference>
<evidence type="ECO:0000256" key="1">
    <source>
        <dbReference type="ARBA" id="ARBA00004442"/>
    </source>
</evidence>
<evidence type="ECO:0000256" key="2">
    <source>
        <dbReference type="ARBA" id="ARBA00023136"/>
    </source>
</evidence>
<comment type="subcellular location">
    <subcellularLocation>
        <location evidence="1">Cell outer membrane</location>
    </subcellularLocation>
</comment>
<reference evidence="6 7" key="1">
    <citation type="submission" date="2021-08" db="EMBL/GenBank/DDBJ databases">
        <title>The genome sequence of Chitinophaga sp. B61.</title>
        <authorList>
            <person name="Zhang X."/>
        </authorList>
    </citation>
    <scope>NUCLEOTIDE SEQUENCE [LARGE SCALE GENOMIC DNA]</scope>
    <source>
        <strain evidence="6 7">B61</strain>
    </source>
</reference>
<dbReference type="PANTHER" id="PTHR40980:SF4">
    <property type="entry name" value="TONB-DEPENDENT RECEPTOR-LIKE BETA-BARREL DOMAIN-CONTAINING PROTEIN"/>
    <property type="match status" value="1"/>
</dbReference>
<keyword evidence="3" id="KW-0998">Cell outer membrane</keyword>
<dbReference type="Pfam" id="PF14905">
    <property type="entry name" value="OMP_b-brl_3"/>
    <property type="match status" value="1"/>
</dbReference>
<dbReference type="SUPFAM" id="SSF56935">
    <property type="entry name" value="Porins"/>
    <property type="match status" value="1"/>
</dbReference>
<comment type="caution">
    <text evidence="6">The sequence shown here is derived from an EMBL/GenBank/DDBJ whole genome shotgun (WGS) entry which is preliminary data.</text>
</comment>
<dbReference type="Proteomes" id="UP000812961">
    <property type="component" value="Unassembled WGS sequence"/>
</dbReference>
<dbReference type="InterPro" id="IPR037066">
    <property type="entry name" value="Plug_dom_sf"/>
</dbReference>
<dbReference type="PANTHER" id="PTHR40980">
    <property type="entry name" value="PLUG DOMAIN-CONTAINING PROTEIN"/>
    <property type="match status" value="1"/>
</dbReference>
<keyword evidence="6" id="KW-0675">Receptor</keyword>
<dbReference type="SUPFAM" id="SSF49464">
    <property type="entry name" value="Carboxypeptidase regulatory domain-like"/>
    <property type="match status" value="1"/>
</dbReference>
<name>A0ABS7GBY9_9BACT</name>
<evidence type="ECO:0000313" key="7">
    <source>
        <dbReference type="Proteomes" id="UP000812961"/>
    </source>
</evidence>
<keyword evidence="4" id="KW-0732">Signal</keyword>
<keyword evidence="7" id="KW-1185">Reference proteome</keyword>
<proteinExistence type="predicted"/>
<feature type="signal peptide" evidence="4">
    <location>
        <begin position="1"/>
        <end position="21"/>
    </location>
</feature>
<accession>A0ABS7GBY9</accession>
<sequence length="797" mass="89028">MKYSYLMVLMLVLAIPPGSFAQRCLLAGDVKDVEGNTLPFASVIARFADNYNKVVNAQADSAGNYRLRLSPGRYILSASFLNANQPFGDTLVLTGDSIWHTLTLHTTATRLSGVTVTALSPPVTAEKGKIVFNVQNAANEPGQTALDLLSKIPGITVDGEGNITYAGSNGVNIMVNGRMTYLSGPQLANYLKGLNTADLAKIELITSPDASFDAAGNAGIINIVSRKKFAGGLAIDLRSAVSAGRYLMTNQHADLTYAAQKISLYGSFDFNTPHKYLDRKGGNVLPKTDNQLYLERNTGSAYKIRYYTWRTGAVYRLHPRHTIGVHYHGYLDDFTCVHSTTLQTLSPSGRVQTISNSRNNIIEPYHYDAVNLTYQYDLDSLGKKLTLDADYTSYRNYSDAAMHVRDYLPDGTLTAENTLSSYQPGFVKIRSVKADAELPFNSLLVKAGLKYAAVTNDNNFRFDSLQHGVVTEVDNISNHFRYNERIAAAYVFGTMRLKKTSFNAGLRLEHTDASADLLKQGSRNKWNFLQLFPSFSIEHTLNDYHNLSVQLSRRINRPGYTALNPVRWYRDPYFYYSGNPGLIPDLAWNVSATYSLHKKYIFNIGYRHSNRYLSEQLAFDEYSRAIRSQTANLGAMQRGDLRIAIPLSILPVWQVQGNANISYTTYPISMISGSRQFSQWAASLTLQQDFTLPAGIKATVSSYLTTAELHGIYRTRPIYYHDAGVKKSVWQNKCTIQVSVSDIFNTSRLQGVALTDYTDFHYNDKPDTRRVGVAVTYHFGGRSVKQAERKTEEQERL</sequence>
<evidence type="ECO:0000256" key="4">
    <source>
        <dbReference type="SAM" id="SignalP"/>
    </source>
</evidence>
<organism evidence="6 7">
    <name type="scientific">Chitinophaga rhizophila</name>
    <dbReference type="NCBI Taxonomy" id="2866212"/>
    <lineage>
        <taxon>Bacteria</taxon>
        <taxon>Pseudomonadati</taxon>
        <taxon>Bacteroidota</taxon>
        <taxon>Chitinophagia</taxon>
        <taxon>Chitinophagales</taxon>
        <taxon>Chitinophagaceae</taxon>
        <taxon>Chitinophaga</taxon>
    </lineage>
</organism>
<gene>
    <name evidence="6" type="ORF">K1Y79_09940</name>
</gene>
<dbReference type="InterPro" id="IPR036942">
    <property type="entry name" value="Beta-barrel_TonB_sf"/>
</dbReference>
<dbReference type="InterPro" id="IPR008969">
    <property type="entry name" value="CarboxyPept-like_regulatory"/>
</dbReference>
<evidence type="ECO:0000313" key="6">
    <source>
        <dbReference type="EMBL" id="MBW8684650.1"/>
    </source>
</evidence>
<feature type="chain" id="PRO_5045285765" evidence="4">
    <location>
        <begin position="22"/>
        <end position="797"/>
    </location>
</feature>
<dbReference type="EMBL" id="JAICCF010000002">
    <property type="protein sequence ID" value="MBW8684650.1"/>
    <property type="molecule type" value="Genomic_DNA"/>
</dbReference>
<evidence type="ECO:0000256" key="3">
    <source>
        <dbReference type="ARBA" id="ARBA00023237"/>
    </source>
</evidence>
<evidence type="ECO:0000259" key="5">
    <source>
        <dbReference type="Pfam" id="PF14905"/>
    </source>
</evidence>
<dbReference type="Gene3D" id="2.40.170.20">
    <property type="entry name" value="TonB-dependent receptor, beta-barrel domain"/>
    <property type="match status" value="1"/>
</dbReference>
<feature type="domain" description="Outer membrane protein beta-barrel" evidence="5">
    <location>
        <begin position="377"/>
        <end position="777"/>
    </location>
</feature>
<dbReference type="Gene3D" id="2.170.130.10">
    <property type="entry name" value="TonB-dependent receptor, plug domain"/>
    <property type="match status" value="1"/>
</dbReference>
<keyword evidence="2" id="KW-0472">Membrane</keyword>
<protein>
    <submittedName>
        <fullName evidence="6">TonB-dependent receptor</fullName>
    </submittedName>
</protein>
<dbReference type="RefSeq" id="WP_220249867.1">
    <property type="nucleotide sequence ID" value="NZ_JAICCF010000002.1"/>
</dbReference>